<gene>
    <name evidence="2" type="ORF">SAMN06296036_111144</name>
</gene>
<evidence type="ECO:0000313" key="3">
    <source>
        <dbReference type="Proteomes" id="UP000192907"/>
    </source>
</evidence>
<keyword evidence="3" id="KW-1185">Reference proteome</keyword>
<feature type="transmembrane region" description="Helical" evidence="1">
    <location>
        <begin position="144"/>
        <end position="162"/>
    </location>
</feature>
<name>A0A1Y6C5D5_9BACT</name>
<evidence type="ECO:0000313" key="2">
    <source>
        <dbReference type="EMBL" id="SMF38221.1"/>
    </source>
</evidence>
<feature type="transmembrane region" description="Helical" evidence="1">
    <location>
        <begin position="110"/>
        <end position="132"/>
    </location>
</feature>
<dbReference type="OrthoDB" id="10012843at2"/>
<dbReference type="STRING" id="1513793.SAMN06296036_111144"/>
<protein>
    <submittedName>
        <fullName evidence="2">Uncharacterized protein</fullName>
    </submittedName>
</protein>
<feature type="transmembrane region" description="Helical" evidence="1">
    <location>
        <begin position="174"/>
        <end position="198"/>
    </location>
</feature>
<proteinExistence type="predicted"/>
<accession>A0A1Y6C5D5</accession>
<feature type="transmembrane region" description="Helical" evidence="1">
    <location>
        <begin position="15"/>
        <end position="35"/>
    </location>
</feature>
<feature type="transmembrane region" description="Helical" evidence="1">
    <location>
        <begin position="80"/>
        <end position="98"/>
    </location>
</feature>
<dbReference type="Proteomes" id="UP000192907">
    <property type="component" value="Unassembled WGS sequence"/>
</dbReference>
<feature type="transmembrane region" description="Helical" evidence="1">
    <location>
        <begin position="47"/>
        <end position="68"/>
    </location>
</feature>
<keyword evidence="1" id="KW-0812">Transmembrane</keyword>
<dbReference type="EMBL" id="FWZT01000011">
    <property type="protein sequence ID" value="SMF38221.1"/>
    <property type="molecule type" value="Genomic_DNA"/>
</dbReference>
<keyword evidence="1" id="KW-1133">Transmembrane helix</keyword>
<feature type="transmembrane region" description="Helical" evidence="1">
    <location>
        <begin position="225"/>
        <end position="249"/>
    </location>
</feature>
<sequence length="837" mass="95939">MIPAREELSSRNSGIKAVLLCVLLTIFAGFIFVTAQETPPTQFQNVSLWTVTVFGFLSAGLLGGTFLTMVTSTSMQDKNLIIDNTFLICVLSLILAVFELFNYEYAFDPNLFYACSLALNCAILFNVTQVMFTLTRISGRWPQMIGMLYTIVALTIGISVAGDLKMGGFEEALVTLGIIIHSMMFSIVLAIGTLTYFVHSLRMSPHDFKQSLEKRFKPNDDNRQFLLTFYAILGISLFTAITSVMVLLYEFDSAVFSVQADPHYPMSQLHLAWLPLTLLAISILRQENEKSLQSLSLTSLVSEQAKKFMIRYHADRKNWSTTVGMRTANFMVDHDPNEDAKSILPSYMVRIRQNQIHTIVRDILNDRMIDDRVVSNQIYGAIDPENSIRACTDVLLMFTAIYIDGIPMIESRLKNLVRLLPILDPDLAQKITVATIEKNFGKIQWFFHLDFDWIDQHMTTSAYRTDYEVNVDNLRLRDRQKVLSVLEKHNLMGNFIWVGEKARERIILEAPYLANIIEAWPINLAKDEYDNSGESVIFLIKFEQLIPRMQKYYNLEEIRKKLRYYDPSLESRRMINIIDLEIQQSLGTKNLLDIISLVNNYPWSGFKEKDLALDLVLKAFEKHQATLSEESEKTSQKVIKEFVKTVKNIGYPSQEIHAAHQEKMRIRESSVICETLLNTNHERFNEAWLLIATTPAKNYKHEEIISLLEGINQAALLRTHRKIPIVTNKITESFFNIAQELTDQDIEPITTTCNSIARFLVESEASPDVFCFFIDAKIFLEGNLKTDIILEREVLDQMQAYFSRMYDKHGSESSTVLSLSMRWRILMNQASSVHTAS</sequence>
<reference evidence="3" key="1">
    <citation type="submission" date="2017-04" db="EMBL/GenBank/DDBJ databases">
        <authorList>
            <person name="Varghese N."/>
            <person name="Submissions S."/>
        </authorList>
    </citation>
    <scope>NUCLEOTIDE SEQUENCE [LARGE SCALE GENOMIC DNA]</scope>
    <source>
        <strain evidence="3">RKEM611</strain>
    </source>
</reference>
<keyword evidence="1" id="KW-0472">Membrane</keyword>
<organism evidence="2 3">
    <name type="scientific">Pseudobacteriovorax antillogorgiicola</name>
    <dbReference type="NCBI Taxonomy" id="1513793"/>
    <lineage>
        <taxon>Bacteria</taxon>
        <taxon>Pseudomonadati</taxon>
        <taxon>Bdellovibrionota</taxon>
        <taxon>Oligoflexia</taxon>
        <taxon>Oligoflexales</taxon>
        <taxon>Pseudobacteriovoracaceae</taxon>
        <taxon>Pseudobacteriovorax</taxon>
    </lineage>
</organism>
<dbReference type="RefSeq" id="WP_132320006.1">
    <property type="nucleotide sequence ID" value="NZ_FWZT01000011.1"/>
</dbReference>
<dbReference type="AlphaFoldDB" id="A0A1Y6C5D5"/>
<evidence type="ECO:0000256" key="1">
    <source>
        <dbReference type="SAM" id="Phobius"/>
    </source>
</evidence>